<evidence type="ECO:0000256" key="6">
    <source>
        <dbReference type="RuleBase" id="RU003915"/>
    </source>
</evidence>
<evidence type="ECO:0000256" key="5">
    <source>
        <dbReference type="PROSITE-ProRule" id="PRU00277"/>
    </source>
</evidence>
<dbReference type="InterPro" id="IPR046357">
    <property type="entry name" value="PPIase_dom_sf"/>
</dbReference>
<protein>
    <recommendedName>
        <fullName evidence="6">Peptidyl-prolyl cis-trans isomerase</fullName>
        <ecNumber evidence="6">5.2.1.8</ecNumber>
    </recommendedName>
</protein>
<dbReference type="Pfam" id="PF00254">
    <property type="entry name" value="FKBP_C"/>
    <property type="match status" value="1"/>
</dbReference>
<evidence type="ECO:0000256" key="4">
    <source>
        <dbReference type="ARBA" id="ARBA00023235"/>
    </source>
</evidence>
<name>A0A4R1HEJ0_9GAMM</name>
<dbReference type="PANTHER" id="PTHR47861">
    <property type="entry name" value="FKBP-TYPE PEPTIDYL-PROLYL CIS-TRANS ISOMERASE SLYD"/>
    <property type="match status" value="1"/>
</dbReference>
<accession>A0A4R1HEJ0</accession>
<evidence type="ECO:0000256" key="3">
    <source>
        <dbReference type="ARBA" id="ARBA00023110"/>
    </source>
</evidence>
<keyword evidence="9" id="KW-1185">Reference proteome</keyword>
<reference evidence="8 9" key="1">
    <citation type="submission" date="2019-03" db="EMBL/GenBank/DDBJ databases">
        <title>Genomic Encyclopedia of Type Strains, Phase IV (KMG-IV): sequencing the most valuable type-strain genomes for metagenomic binning, comparative biology and taxonomic classification.</title>
        <authorList>
            <person name="Goeker M."/>
        </authorList>
    </citation>
    <scope>NUCLEOTIDE SEQUENCE [LARGE SCALE GENOMIC DNA]</scope>
    <source>
        <strain evidence="8 9">DSM 19610</strain>
    </source>
</reference>
<keyword evidence="3 5" id="KW-0697">Rotamase</keyword>
<evidence type="ECO:0000313" key="9">
    <source>
        <dbReference type="Proteomes" id="UP000295707"/>
    </source>
</evidence>
<dbReference type="GO" id="GO:0003755">
    <property type="term" value="F:peptidyl-prolyl cis-trans isomerase activity"/>
    <property type="evidence" value="ECO:0007669"/>
    <property type="project" value="UniProtKB-UniRule"/>
</dbReference>
<dbReference type="SUPFAM" id="SSF54534">
    <property type="entry name" value="FKBP-like"/>
    <property type="match status" value="1"/>
</dbReference>
<evidence type="ECO:0000256" key="1">
    <source>
        <dbReference type="ARBA" id="ARBA00000971"/>
    </source>
</evidence>
<gene>
    <name evidence="8" type="ORF">DFR30_2447</name>
</gene>
<evidence type="ECO:0000259" key="7">
    <source>
        <dbReference type="PROSITE" id="PS50059"/>
    </source>
</evidence>
<evidence type="ECO:0000313" key="8">
    <source>
        <dbReference type="EMBL" id="TCK19151.1"/>
    </source>
</evidence>
<comment type="caution">
    <text evidence="8">The sequence shown here is derived from an EMBL/GenBank/DDBJ whole genome shotgun (WGS) entry which is preliminary data.</text>
</comment>
<feature type="domain" description="PPIase FKBP-type" evidence="7">
    <location>
        <begin position="6"/>
        <end position="85"/>
    </location>
</feature>
<dbReference type="Gene3D" id="3.10.50.40">
    <property type="match status" value="1"/>
</dbReference>
<dbReference type="InterPro" id="IPR001179">
    <property type="entry name" value="PPIase_FKBP_dom"/>
</dbReference>
<comment type="catalytic activity">
    <reaction evidence="1 5 6">
        <text>[protein]-peptidylproline (omega=180) = [protein]-peptidylproline (omega=0)</text>
        <dbReference type="Rhea" id="RHEA:16237"/>
        <dbReference type="Rhea" id="RHEA-COMP:10747"/>
        <dbReference type="Rhea" id="RHEA-COMP:10748"/>
        <dbReference type="ChEBI" id="CHEBI:83833"/>
        <dbReference type="ChEBI" id="CHEBI:83834"/>
        <dbReference type="EC" id="5.2.1.8"/>
    </reaction>
</comment>
<organism evidence="8 9">
    <name type="scientific">Thiogranum longum</name>
    <dbReference type="NCBI Taxonomy" id="1537524"/>
    <lineage>
        <taxon>Bacteria</taxon>
        <taxon>Pseudomonadati</taxon>
        <taxon>Pseudomonadota</taxon>
        <taxon>Gammaproteobacteria</taxon>
        <taxon>Chromatiales</taxon>
        <taxon>Ectothiorhodospiraceae</taxon>
        <taxon>Thiogranum</taxon>
    </lineage>
</organism>
<dbReference type="AlphaFoldDB" id="A0A4R1HEJ0"/>
<dbReference type="EC" id="5.2.1.8" evidence="6"/>
<evidence type="ECO:0000256" key="2">
    <source>
        <dbReference type="ARBA" id="ARBA00006577"/>
    </source>
</evidence>
<dbReference type="RefSeq" id="WP_132973561.1">
    <property type="nucleotide sequence ID" value="NZ_SMFX01000001.1"/>
</dbReference>
<dbReference type="EMBL" id="SMFX01000001">
    <property type="protein sequence ID" value="TCK19151.1"/>
    <property type="molecule type" value="Genomic_DNA"/>
</dbReference>
<comment type="similarity">
    <text evidence="2 6">Belongs to the FKBP-type PPIase family.</text>
</comment>
<dbReference type="OrthoDB" id="9808891at2"/>
<dbReference type="PROSITE" id="PS50059">
    <property type="entry name" value="FKBP_PPIASE"/>
    <property type="match status" value="1"/>
</dbReference>
<dbReference type="PANTHER" id="PTHR47861:SF4">
    <property type="entry name" value="FKBP-TYPE 16 KDA PEPTIDYL-PROLYL CIS-TRANS ISOMERASE"/>
    <property type="match status" value="1"/>
</dbReference>
<keyword evidence="4 5" id="KW-0413">Isomerase</keyword>
<sequence length="148" mass="16189">MSITAGCRVTLHYALRLKDGMEVDSSFGDEPLTFVMGEGVLDKGLELALFGLRAGSQQTLTLMPGQAFGSRREDAIRWLDLATFPAGMSPEPGQIIGFSDPHGQEIPGAVLEVMNDRVNVDFNHPLAGREIVFEVDILEVEYPPLDEE</sequence>
<proteinExistence type="inferred from homology"/>
<dbReference type="Proteomes" id="UP000295707">
    <property type="component" value="Unassembled WGS sequence"/>
</dbReference>